<dbReference type="Proteomes" id="UP001610411">
    <property type="component" value="Unassembled WGS sequence"/>
</dbReference>
<evidence type="ECO:0000259" key="2">
    <source>
        <dbReference type="Pfam" id="PF06401"/>
    </source>
</evidence>
<dbReference type="CDD" id="cd14807">
    <property type="entry name" value="RAP_D2"/>
    <property type="match status" value="1"/>
</dbReference>
<feature type="non-terminal residue" evidence="3">
    <location>
        <position position="1"/>
    </location>
</feature>
<name>A0ABD2ENP9_DAUMA</name>
<feature type="non-terminal residue" evidence="3">
    <location>
        <position position="200"/>
    </location>
</feature>
<feature type="domain" description="Alpha-2-macroglobulin RAP C-terminal" evidence="2">
    <location>
        <begin position="100"/>
        <end position="200"/>
    </location>
</feature>
<accession>A0ABD2ENP9</accession>
<dbReference type="InterPro" id="IPR036744">
    <property type="entry name" value="RAP_sf"/>
</dbReference>
<dbReference type="SUPFAM" id="SSF47045">
    <property type="entry name" value="RAP domain-like"/>
    <property type="match status" value="1"/>
</dbReference>
<keyword evidence="4" id="KW-1185">Reference proteome</keyword>
<dbReference type="InterPro" id="IPR038001">
    <property type="entry name" value="RAP_D2"/>
</dbReference>
<evidence type="ECO:0000313" key="3">
    <source>
        <dbReference type="EMBL" id="KAL2779889.1"/>
    </source>
</evidence>
<dbReference type="PANTHER" id="PTHR16560">
    <property type="entry name" value="ALPHA-2-MACROGLOBULIN RECEPTOR-ASSOCIATED PROTEIN"/>
    <property type="match status" value="1"/>
</dbReference>
<organism evidence="3 4">
    <name type="scientific">Daubentonia madagascariensis</name>
    <name type="common">Aye-aye</name>
    <name type="synonym">Sciurus madagascariensis</name>
    <dbReference type="NCBI Taxonomy" id="31869"/>
    <lineage>
        <taxon>Eukaryota</taxon>
        <taxon>Metazoa</taxon>
        <taxon>Chordata</taxon>
        <taxon>Craniata</taxon>
        <taxon>Vertebrata</taxon>
        <taxon>Euteleostomi</taxon>
        <taxon>Mammalia</taxon>
        <taxon>Eutheria</taxon>
        <taxon>Euarchontoglires</taxon>
        <taxon>Primates</taxon>
        <taxon>Strepsirrhini</taxon>
        <taxon>Chiromyiformes</taxon>
        <taxon>Daubentoniidae</taxon>
        <taxon>Daubentonia</taxon>
    </lineage>
</organism>
<dbReference type="Gene3D" id="1.20.81.10">
    <property type="entry name" value="RAP domain"/>
    <property type="match status" value="1"/>
</dbReference>
<dbReference type="InterPro" id="IPR010483">
    <property type="entry name" value="Alpha_2_MRAP_C"/>
</dbReference>
<dbReference type="InterPro" id="IPR038003">
    <property type="entry name" value="A2-macroglobuin_RAP"/>
</dbReference>
<dbReference type="AlphaFoldDB" id="A0ABD2ENP9"/>
<feature type="compositionally biased region" description="Low complexity" evidence="1">
    <location>
        <begin position="1"/>
        <end position="27"/>
    </location>
</feature>
<keyword evidence="3" id="KW-0675">Receptor</keyword>
<dbReference type="PANTHER" id="PTHR16560:SF2">
    <property type="entry name" value="ALPHA-2-MACROGLOBULIN RECEPTOR-ASSOCIATED PROTEIN"/>
    <property type="match status" value="1"/>
</dbReference>
<feature type="compositionally biased region" description="Basic and acidic residues" evidence="1">
    <location>
        <begin position="41"/>
        <end position="51"/>
    </location>
</feature>
<proteinExistence type="predicted"/>
<evidence type="ECO:0000256" key="1">
    <source>
        <dbReference type="SAM" id="MobiDB-lite"/>
    </source>
</evidence>
<protein>
    <submittedName>
        <fullName evidence="3">Alpha-2-macroglobulin receptor-associated protein</fullName>
    </submittedName>
</protein>
<dbReference type="EMBL" id="JBFSEQ010000003">
    <property type="protein sequence ID" value="KAL2779889.1"/>
    <property type="molecule type" value="Genomic_DNA"/>
</dbReference>
<sequence length="200" mass="21381">GGADGAAGPARGAGAAAAAAAAAARAPARGEPRRQVLAGEEPARAAPEARARGGIPHGEAEPAVGEGAAVILAKYGLDGKKDARQVDSNSLRDGSQDDVLDDPPLEKLWHKAKTSGKFSSEELDRLWREFMHHKEKVHEYNVLLEALSRMEDVHENVISPSDLSSIKGEVLHSRHAELKEQLRSINQGLGRLRKVSHQGY</sequence>
<feature type="region of interest" description="Disordered" evidence="1">
    <location>
        <begin position="1"/>
        <end position="62"/>
    </location>
</feature>
<reference evidence="3 4" key="1">
    <citation type="journal article" date="2024" name="G3 (Bethesda)">
        <title>A hybrid genome assembly of the endangered aye-aye (Daubentonia madagascariensis).</title>
        <authorList>
            <person name="Versoza C.J."/>
            <person name="Pfeifer S.P."/>
        </authorList>
    </citation>
    <scope>NUCLEOTIDE SEQUENCE [LARGE SCALE GENOMIC DNA]</scope>
    <source>
        <strain evidence="3">6821</strain>
    </source>
</reference>
<gene>
    <name evidence="3" type="ORF">WCI35_008266</name>
</gene>
<feature type="region of interest" description="Disordered" evidence="1">
    <location>
        <begin position="85"/>
        <end position="104"/>
    </location>
</feature>
<dbReference type="Pfam" id="PF06401">
    <property type="entry name" value="Alpha-2-MRAP_C"/>
    <property type="match status" value="1"/>
</dbReference>
<evidence type="ECO:0000313" key="4">
    <source>
        <dbReference type="Proteomes" id="UP001610411"/>
    </source>
</evidence>
<comment type="caution">
    <text evidence="3">The sequence shown here is derived from an EMBL/GenBank/DDBJ whole genome shotgun (WGS) entry which is preliminary data.</text>
</comment>